<organism evidence="3 4">
    <name type="scientific">Tetragenococcus muriaticus 3MR10-3</name>
    <dbReference type="NCBI Taxonomy" id="1302648"/>
    <lineage>
        <taxon>Bacteria</taxon>
        <taxon>Bacillati</taxon>
        <taxon>Bacillota</taxon>
        <taxon>Bacilli</taxon>
        <taxon>Lactobacillales</taxon>
        <taxon>Enterococcaceae</taxon>
        <taxon>Tetragenococcus</taxon>
    </lineage>
</organism>
<dbReference type="Pfam" id="PF02397">
    <property type="entry name" value="Bac_transf"/>
    <property type="match status" value="1"/>
</dbReference>
<dbReference type="AlphaFoldDB" id="A0A091C8P2"/>
<sequence>MYKFRTMTNEVQENGEPLPDEKRLTRFGKFLRSTSLDELPELWNILKGDMSIIGPRPLLVEYLPLYNEQQKQRHNVRPGLTGLAQVSGRNLISWQEKFELDVKYVRNISFKQDLLIFF</sequence>
<dbReference type="EC" id="2.4.1.-" evidence="3"/>
<dbReference type="GO" id="GO:0016780">
    <property type="term" value="F:phosphotransferase activity, for other substituted phosphate groups"/>
    <property type="evidence" value="ECO:0007669"/>
    <property type="project" value="TreeGrafter"/>
</dbReference>
<keyword evidence="4" id="KW-1185">Reference proteome</keyword>
<evidence type="ECO:0000256" key="1">
    <source>
        <dbReference type="ARBA" id="ARBA00006464"/>
    </source>
</evidence>
<reference evidence="3 4" key="1">
    <citation type="submission" date="2014-08" db="EMBL/GenBank/DDBJ databases">
        <title>Genome sequence of Tetragenococcus muriaticus.</title>
        <authorList>
            <person name="Chuea-nongthon C."/>
            <person name="Rodtong S."/>
            <person name="Yongsawatdigul J."/>
            <person name="Steele J.L."/>
            <person name="Liu X.-y."/>
            <person name="Speers J."/>
            <person name="Glasner J.D."/>
            <person name="Neeno-Eckwall E.C."/>
        </authorList>
    </citation>
    <scope>NUCLEOTIDE SEQUENCE [LARGE SCALE GENOMIC DNA]</scope>
    <source>
        <strain evidence="3 4">3MR10-3</strain>
    </source>
</reference>
<accession>A0A091C8P2</accession>
<comment type="similarity">
    <text evidence="1">Belongs to the bacterial sugar transferase family.</text>
</comment>
<keyword evidence="3" id="KW-0808">Transferase</keyword>
<feature type="domain" description="Bacterial sugar transferase" evidence="2">
    <location>
        <begin position="1"/>
        <end position="118"/>
    </location>
</feature>
<evidence type="ECO:0000313" key="3">
    <source>
        <dbReference type="EMBL" id="KFN92592.1"/>
    </source>
</evidence>
<name>A0A091C8P2_9ENTE</name>
<gene>
    <name evidence="3" type="ORF">TMU3MR103_0393</name>
</gene>
<comment type="caution">
    <text evidence="3">The sequence shown here is derived from an EMBL/GenBank/DDBJ whole genome shotgun (WGS) entry which is preliminary data.</text>
</comment>
<evidence type="ECO:0000313" key="4">
    <source>
        <dbReference type="Proteomes" id="UP000029381"/>
    </source>
</evidence>
<dbReference type="GO" id="GO:0016757">
    <property type="term" value="F:glycosyltransferase activity"/>
    <property type="evidence" value="ECO:0007669"/>
    <property type="project" value="UniProtKB-KW"/>
</dbReference>
<dbReference type="PANTHER" id="PTHR30576">
    <property type="entry name" value="COLANIC BIOSYNTHESIS UDP-GLUCOSE LIPID CARRIER TRANSFERASE"/>
    <property type="match status" value="1"/>
</dbReference>
<protein>
    <submittedName>
        <fullName evidence="3">Lipid carrier:UDP-N-acetylgalactosaminyltransferase</fullName>
        <ecNumber evidence="3">2.4.1.-</ecNumber>
    </submittedName>
</protein>
<dbReference type="PATRIC" id="fig|1302648.3.peg.381"/>
<keyword evidence="3" id="KW-0328">Glycosyltransferase</keyword>
<dbReference type="InterPro" id="IPR003362">
    <property type="entry name" value="Bact_transf"/>
</dbReference>
<proteinExistence type="inferred from homology"/>
<dbReference type="EMBL" id="JPVT01000041">
    <property type="protein sequence ID" value="KFN92592.1"/>
    <property type="molecule type" value="Genomic_DNA"/>
</dbReference>
<evidence type="ECO:0000259" key="2">
    <source>
        <dbReference type="Pfam" id="PF02397"/>
    </source>
</evidence>
<dbReference type="Proteomes" id="UP000029381">
    <property type="component" value="Unassembled WGS sequence"/>
</dbReference>
<dbReference type="PANTHER" id="PTHR30576:SF8">
    <property type="entry name" value="UNDECAPRENYL-PHOSPHATE GALACTOSE PHOSPHOTRANSFERASE"/>
    <property type="match status" value="1"/>
</dbReference>